<dbReference type="RefSeq" id="WP_345455143.1">
    <property type="nucleotide sequence ID" value="NZ_BAABRV010000006.1"/>
</dbReference>
<name>A0ABP9XGW0_9DEIO</name>
<protein>
    <submittedName>
        <fullName evidence="2">Uncharacterized protein</fullName>
    </submittedName>
</protein>
<comment type="caution">
    <text evidence="2">The sequence shown here is derived from an EMBL/GenBank/DDBJ whole genome shotgun (WGS) entry which is preliminary data.</text>
</comment>
<keyword evidence="1" id="KW-0732">Signal</keyword>
<feature type="signal peptide" evidence="1">
    <location>
        <begin position="1"/>
        <end position="17"/>
    </location>
</feature>
<organism evidence="2 3">
    <name type="scientific">Deinococcus aluminii</name>
    <dbReference type="NCBI Taxonomy" id="1656885"/>
    <lineage>
        <taxon>Bacteria</taxon>
        <taxon>Thermotogati</taxon>
        <taxon>Deinococcota</taxon>
        <taxon>Deinococci</taxon>
        <taxon>Deinococcales</taxon>
        <taxon>Deinococcaceae</taxon>
        <taxon>Deinococcus</taxon>
    </lineage>
</organism>
<accession>A0ABP9XGW0</accession>
<sequence length="112" mass="11898">MLRVFLLLLALLGTAQAQFVGSPTTVTVRESPSVSLALAARVLVQPARPEVRVGTGQTTALLTFSLLSEVATEVRLSFSDPRRVMRGDQPRYACHPYAPDCHPAGPGSPQAG</sequence>
<proteinExistence type="predicted"/>
<gene>
    <name evidence="2" type="ORF">Dalu01_02511</name>
</gene>
<feature type="chain" id="PRO_5046809528" evidence="1">
    <location>
        <begin position="18"/>
        <end position="112"/>
    </location>
</feature>
<dbReference type="Proteomes" id="UP001404956">
    <property type="component" value="Unassembled WGS sequence"/>
</dbReference>
<evidence type="ECO:0000313" key="3">
    <source>
        <dbReference type="Proteomes" id="UP001404956"/>
    </source>
</evidence>
<evidence type="ECO:0000256" key="1">
    <source>
        <dbReference type="SAM" id="SignalP"/>
    </source>
</evidence>
<keyword evidence="3" id="KW-1185">Reference proteome</keyword>
<dbReference type="EMBL" id="BAABRV010000006">
    <property type="protein sequence ID" value="GAA5534103.1"/>
    <property type="molecule type" value="Genomic_DNA"/>
</dbReference>
<evidence type="ECO:0000313" key="2">
    <source>
        <dbReference type="EMBL" id="GAA5534103.1"/>
    </source>
</evidence>
<reference evidence="2 3" key="1">
    <citation type="submission" date="2024-02" db="EMBL/GenBank/DDBJ databases">
        <title>Deinococcus aluminii NBRC 112889.</title>
        <authorList>
            <person name="Ichikawa N."/>
            <person name="Katano-Makiyama Y."/>
            <person name="Hidaka K."/>
        </authorList>
    </citation>
    <scope>NUCLEOTIDE SEQUENCE [LARGE SCALE GENOMIC DNA]</scope>
    <source>
        <strain evidence="2 3">NBRC 112889</strain>
    </source>
</reference>